<gene>
    <name evidence="7" type="ORF">KL86DPRO_10189</name>
</gene>
<reference evidence="7" key="1">
    <citation type="submission" date="2016-04" db="EMBL/GenBank/DDBJ databases">
        <authorList>
            <person name="Evans L.H."/>
            <person name="Alamgir A."/>
            <person name="Owens N."/>
            <person name="Weber N.D."/>
            <person name="Virtaneva K."/>
            <person name="Barbian K."/>
            <person name="Babar A."/>
            <person name="Rosenke K."/>
        </authorList>
    </citation>
    <scope>NUCLEOTIDE SEQUENCE</scope>
    <source>
        <strain evidence="7">86</strain>
    </source>
</reference>
<dbReference type="Gene3D" id="1.10.10.60">
    <property type="entry name" value="Homeodomain-like"/>
    <property type="match status" value="1"/>
</dbReference>
<dbReference type="CDD" id="cd17536">
    <property type="entry name" value="REC_YesN-like"/>
    <property type="match status" value="1"/>
</dbReference>
<keyword evidence="1" id="KW-0805">Transcription regulation</keyword>
<dbReference type="Pfam" id="PF00072">
    <property type="entry name" value="Response_reg"/>
    <property type="match status" value="1"/>
</dbReference>
<dbReference type="AlphaFoldDB" id="A0A212IWY3"/>
<keyword evidence="3" id="KW-0804">Transcription</keyword>
<dbReference type="InterPro" id="IPR018060">
    <property type="entry name" value="HTH_AraC"/>
</dbReference>
<dbReference type="SMART" id="SM00448">
    <property type="entry name" value="REC"/>
    <property type="match status" value="1"/>
</dbReference>
<evidence type="ECO:0000259" key="5">
    <source>
        <dbReference type="PROSITE" id="PS01124"/>
    </source>
</evidence>
<proteinExistence type="predicted"/>
<dbReference type="PROSITE" id="PS50110">
    <property type="entry name" value="RESPONSE_REGULATORY"/>
    <property type="match status" value="1"/>
</dbReference>
<dbReference type="SUPFAM" id="SSF52172">
    <property type="entry name" value="CheY-like"/>
    <property type="match status" value="1"/>
</dbReference>
<dbReference type="EMBL" id="FLUQ01000001">
    <property type="protein sequence ID" value="SBV91425.1"/>
    <property type="molecule type" value="Genomic_DNA"/>
</dbReference>
<dbReference type="InterPro" id="IPR009057">
    <property type="entry name" value="Homeodomain-like_sf"/>
</dbReference>
<dbReference type="SMART" id="SM00342">
    <property type="entry name" value="HTH_ARAC"/>
    <property type="match status" value="1"/>
</dbReference>
<dbReference type="PROSITE" id="PS01124">
    <property type="entry name" value="HTH_ARAC_FAMILY_2"/>
    <property type="match status" value="1"/>
</dbReference>
<keyword evidence="4" id="KW-0597">Phosphoprotein</keyword>
<feature type="domain" description="Response regulatory" evidence="6">
    <location>
        <begin position="5"/>
        <end position="122"/>
    </location>
</feature>
<dbReference type="GO" id="GO:0003700">
    <property type="term" value="F:DNA-binding transcription factor activity"/>
    <property type="evidence" value="ECO:0007669"/>
    <property type="project" value="InterPro"/>
</dbReference>
<dbReference type="PANTHER" id="PTHR43280:SF2">
    <property type="entry name" value="HTH-TYPE TRANSCRIPTIONAL REGULATOR EXSA"/>
    <property type="match status" value="1"/>
</dbReference>
<evidence type="ECO:0000256" key="1">
    <source>
        <dbReference type="ARBA" id="ARBA00023015"/>
    </source>
</evidence>
<dbReference type="InterPro" id="IPR011006">
    <property type="entry name" value="CheY-like_superfamily"/>
</dbReference>
<dbReference type="SUPFAM" id="SSF46689">
    <property type="entry name" value="Homeodomain-like"/>
    <property type="match status" value="2"/>
</dbReference>
<dbReference type="Gene3D" id="3.40.50.2300">
    <property type="match status" value="1"/>
</dbReference>
<evidence type="ECO:0000256" key="2">
    <source>
        <dbReference type="ARBA" id="ARBA00023125"/>
    </source>
</evidence>
<evidence type="ECO:0000313" key="7">
    <source>
        <dbReference type="EMBL" id="SBV91425.1"/>
    </source>
</evidence>
<feature type="modified residue" description="4-aspartylphosphate" evidence="4">
    <location>
        <position position="57"/>
    </location>
</feature>
<dbReference type="Pfam" id="PF12833">
    <property type="entry name" value="HTH_18"/>
    <property type="match status" value="1"/>
</dbReference>
<dbReference type="PANTHER" id="PTHR43280">
    <property type="entry name" value="ARAC-FAMILY TRANSCRIPTIONAL REGULATOR"/>
    <property type="match status" value="1"/>
</dbReference>
<evidence type="ECO:0000256" key="3">
    <source>
        <dbReference type="ARBA" id="ARBA00023163"/>
    </source>
</evidence>
<feature type="domain" description="HTH araC/xylS-type" evidence="5">
    <location>
        <begin position="139"/>
        <end position="237"/>
    </location>
</feature>
<evidence type="ECO:0000259" key="6">
    <source>
        <dbReference type="PROSITE" id="PS50110"/>
    </source>
</evidence>
<sequence>MNAITLLVADDEPIVRTFLRQYVRENGLPVSRILEAANGQEAIELALEHSPDLILMDIRMPGVNGLDAAAAIMKERPAAAIVMATAYDDFEYARGALRSGVKDYLLKPLDPAALADLIRKALAAKQANAPDKAAHPLVAQVREYVAANLGETLRLEDIARAAHVSPSHCSRVFSRHAGMSISDFAARQRLAKAKELLESTHLPVTEIAGRLGFSTSAYFASWFKRMTGTSPLGHRKVKKAAPPPFSD</sequence>
<dbReference type="GO" id="GO:0043565">
    <property type="term" value="F:sequence-specific DNA binding"/>
    <property type="evidence" value="ECO:0007669"/>
    <property type="project" value="InterPro"/>
</dbReference>
<dbReference type="GO" id="GO:0000160">
    <property type="term" value="P:phosphorelay signal transduction system"/>
    <property type="evidence" value="ECO:0007669"/>
    <property type="project" value="InterPro"/>
</dbReference>
<protein>
    <submittedName>
        <fullName evidence="7">Putative Uncharacterized response regulatory protein SE_0165</fullName>
    </submittedName>
</protein>
<organism evidence="7">
    <name type="scientific">uncultured delta proteobacterium</name>
    <dbReference type="NCBI Taxonomy" id="34034"/>
    <lineage>
        <taxon>Bacteria</taxon>
        <taxon>Deltaproteobacteria</taxon>
        <taxon>environmental samples</taxon>
    </lineage>
</organism>
<evidence type="ECO:0000256" key="4">
    <source>
        <dbReference type="PROSITE-ProRule" id="PRU00169"/>
    </source>
</evidence>
<dbReference type="InterPro" id="IPR001789">
    <property type="entry name" value="Sig_transdc_resp-reg_receiver"/>
</dbReference>
<accession>A0A212IWY3</accession>
<name>A0A212IWY3_9DELT</name>
<keyword evidence="2" id="KW-0238">DNA-binding</keyword>